<evidence type="ECO:0000256" key="1">
    <source>
        <dbReference type="SAM" id="MobiDB-lite"/>
    </source>
</evidence>
<reference evidence="2" key="1">
    <citation type="journal article" date="2009" name="Appl. Environ. Microbiol.">
        <title>Characterization of denitrification gene clusters of soil bacteria via a metagenomic approach.</title>
        <authorList>
            <person name="Demaneche S."/>
            <person name="Philippot L."/>
            <person name="David M.M."/>
            <person name="Navarro E."/>
            <person name="Vogel T.M."/>
            <person name="Simonet P."/>
        </authorList>
    </citation>
    <scope>NUCLEOTIDE SEQUENCE</scope>
</reference>
<dbReference type="AlphaFoldDB" id="B8R8V3"/>
<feature type="region of interest" description="Disordered" evidence="1">
    <location>
        <begin position="44"/>
        <end position="64"/>
    </location>
</feature>
<name>B8R8V3_9BACT</name>
<evidence type="ECO:0000313" key="2">
    <source>
        <dbReference type="EMBL" id="ACF98109.1"/>
    </source>
</evidence>
<accession>B8R8V3</accession>
<dbReference type="EMBL" id="EU910854">
    <property type="protein sequence ID" value="ACF98109.1"/>
    <property type="molecule type" value="Genomic_DNA"/>
</dbReference>
<protein>
    <submittedName>
        <fullName evidence="2">Uncharacterized protein</fullName>
    </submittedName>
</protein>
<proteinExistence type="predicted"/>
<sequence>MKRWAVMASRSGLVSKVEPMQPEPVSAYNRPKPPRLGVQRLGEAFPTASEHRTVDRGALPAGTN</sequence>
<organism evidence="2">
    <name type="scientific">uncultured bacterium 1042</name>
    <dbReference type="NCBI Taxonomy" id="548897"/>
    <lineage>
        <taxon>Bacteria</taxon>
        <taxon>environmental samples</taxon>
    </lineage>
</organism>